<dbReference type="AlphaFoldDB" id="A0A4C1VZX7"/>
<sequence>MVHLFICLSQGGVGSIIQKSLNLKPLNELVFEMVCALLATSTCFEPLTVQDEASSSSGDRAMDVIDCYGLPLGGMKTWERSRAAVGCSAGRGDINNRRRRCDDKTSATDGLNRALRGTQRVGLN</sequence>
<evidence type="ECO:0000313" key="2">
    <source>
        <dbReference type="Proteomes" id="UP000299102"/>
    </source>
</evidence>
<gene>
    <name evidence="1" type="ORF">EVAR_33915_1</name>
</gene>
<protein>
    <submittedName>
        <fullName evidence="1">Uncharacterized protein</fullName>
    </submittedName>
</protein>
<proteinExistence type="predicted"/>
<dbReference type="EMBL" id="BGZK01000435">
    <property type="protein sequence ID" value="GBP43387.1"/>
    <property type="molecule type" value="Genomic_DNA"/>
</dbReference>
<keyword evidence="2" id="KW-1185">Reference proteome</keyword>
<comment type="caution">
    <text evidence="1">The sequence shown here is derived from an EMBL/GenBank/DDBJ whole genome shotgun (WGS) entry which is preliminary data.</text>
</comment>
<organism evidence="1 2">
    <name type="scientific">Eumeta variegata</name>
    <name type="common">Bagworm moth</name>
    <name type="synonym">Eumeta japonica</name>
    <dbReference type="NCBI Taxonomy" id="151549"/>
    <lineage>
        <taxon>Eukaryota</taxon>
        <taxon>Metazoa</taxon>
        <taxon>Ecdysozoa</taxon>
        <taxon>Arthropoda</taxon>
        <taxon>Hexapoda</taxon>
        <taxon>Insecta</taxon>
        <taxon>Pterygota</taxon>
        <taxon>Neoptera</taxon>
        <taxon>Endopterygota</taxon>
        <taxon>Lepidoptera</taxon>
        <taxon>Glossata</taxon>
        <taxon>Ditrysia</taxon>
        <taxon>Tineoidea</taxon>
        <taxon>Psychidae</taxon>
        <taxon>Oiketicinae</taxon>
        <taxon>Eumeta</taxon>
    </lineage>
</organism>
<name>A0A4C1VZX7_EUMVA</name>
<reference evidence="1 2" key="1">
    <citation type="journal article" date="2019" name="Commun. Biol.">
        <title>The bagworm genome reveals a unique fibroin gene that provides high tensile strength.</title>
        <authorList>
            <person name="Kono N."/>
            <person name="Nakamura H."/>
            <person name="Ohtoshi R."/>
            <person name="Tomita M."/>
            <person name="Numata K."/>
            <person name="Arakawa K."/>
        </authorList>
    </citation>
    <scope>NUCLEOTIDE SEQUENCE [LARGE SCALE GENOMIC DNA]</scope>
</reference>
<evidence type="ECO:0000313" key="1">
    <source>
        <dbReference type="EMBL" id="GBP43387.1"/>
    </source>
</evidence>
<accession>A0A4C1VZX7</accession>
<dbReference type="Proteomes" id="UP000299102">
    <property type="component" value="Unassembled WGS sequence"/>
</dbReference>